<dbReference type="InterPro" id="IPR012349">
    <property type="entry name" value="Split_barrel_FMN-bd"/>
</dbReference>
<gene>
    <name evidence="2" type="ORF">COY90_03565</name>
</gene>
<dbReference type="InterPro" id="IPR011576">
    <property type="entry name" value="Pyridox_Oxase_N"/>
</dbReference>
<proteinExistence type="predicted"/>
<evidence type="ECO:0000313" key="3">
    <source>
        <dbReference type="Proteomes" id="UP000230108"/>
    </source>
</evidence>
<dbReference type="EMBL" id="PFLF01000076">
    <property type="protein sequence ID" value="PIY68880.1"/>
    <property type="molecule type" value="Genomic_DNA"/>
</dbReference>
<evidence type="ECO:0000313" key="2">
    <source>
        <dbReference type="EMBL" id="PIY68880.1"/>
    </source>
</evidence>
<feature type="domain" description="Pyridoxamine 5'-phosphate oxidase N-terminal" evidence="1">
    <location>
        <begin position="5"/>
        <end position="109"/>
    </location>
</feature>
<dbReference type="Proteomes" id="UP000230108">
    <property type="component" value="Unassembled WGS sequence"/>
</dbReference>
<dbReference type="AlphaFoldDB" id="A0A2M7QDC7"/>
<evidence type="ECO:0000259" key="1">
    <source>
        <dbReference type="Pfam" id="PF01243"/>
    </source>
</evidence>
<protein>
    <recommendedName>
        <fullName evidence="1">Pyridoxamine 5'-phosphate oxidase N-terminal domain-containing protein</fullName>
    </recommendedName>
</protein>
<organism evidence="2 3">
    <name type="scientific">Candidatus Roizmanbacteria bacterium CG_4_10_14_0_8_um_filter_39_9</name>
    <dbReference type="NCBI Taxonomy" id="1974829"/>
    <lineage>
        <taxon>Bacteria</taxon>
        <taxon>Candidatus Roizmaniibacteriota</taxon>
    </lineage>
</organism>
<dbReference type="SUPFAM" id="SSF50475">
    <property type="entry name" value="FMN-binding split barrel"/>
    <property type="match status" value="1"/>
</dbReference>
<reference evidence="3" key="1">
    <citation type="submission" date="2017-09" db="EMBL/GenBank/DDBJ databases">
        <title>Depth-based differentiation of microbial function through sediment-hosted aquifers and enrichment of novel symbionts in the deep terrestrial subsurface.</title>
        <authorList>
            <person name="Probst A.J."/>
            <person name="Ladd B."/>
            <person name="Jarett J.K."/>
            <person name="Geller-Mcgrath D.E."/>
            <person name="Sieber C.M.K."/>
            <person name="Emerson J.B."/>
            <person name="Anantharaman K."/>
            <person name="Thomas B.C."/>
            <person name="Malmstrom R."/>
            <person name="Stieglmeier M."/>
            <person name="Klingl A."/>
            <person name="Woyke T."/>
            <person name="Ryan C.M."/>
            <person name="Banfield J.F."/>
        </authorList>
    </citation>
    <scope>NUCLEOTIDE SEQUENCE [LARGE SCALE GENOMIC DNA]</scope>
</reference>
<dbReference type="Gene3D" id="2.30.110.10">
    <property type="entry name" value="Electron Transport, Fmn-binding Protein, Chain A"/>
    <property type="match status" value="1"/>
</dbReference>
<comment type="caution">
    <text evidence="2">The sequence shown here is derived from an EMBL/GenBank/DDBJ whole genome shotgun (WGS) entry which is preliminary data.</text>
</comment>
<accession>A0A2M7QDC7</accession>
<sequence length="156" mass="17590">MFLTKKHVLDFLKGQKLMAVATYGAHPWIASVYYTFDNDLNLFFLSSPSTLHCKMIAQNNEVAVSIADSTQDPKALKRGLQIYGVATQISGSAKIKHTLNLWKQSLKVVNSELTYANMVTHVIKGRMYKITPKKIKLFDQALFKVEDGEEPILIVE</sequence>
<dbReference type="Pfam" id="PF01243">
    <property type="entry name" value="PNPOx_N"/>
    <property type="match status" value="1"/>
</dbReference>
<name>A0A2M7QDC7_9BACT</name>